<organism evidence="1">
    <name type="scientific">marine metagenome</name>
    <dbReference type="NCBI Taxonomy" id="408172"/>
    <lineage>
        <taxon>unclassified sequences</taxon>
        <taxon>metagenomes</taxon>
        <taxon>ecological metagenomes</taxon>
    </lineage>
</organism>
<evidence type="ECO:0000313" key="1">
    <source>
        <dbReference type="EMBL" id="SVA61082.1"/>
    </source>
</evidence>
<name>A0A381X955_9ZZZZ</name>
<dbReference type="AlphaFoldDB" id="A0A381X955"/>
<reference evidence="1" key="1">
    <citation type="submission" date="2018-05" db="EMBL/GenBank/DDBJ databases">
        <authorList>
            <person name="Lanie J.A."/>
            <person name="Ng W.-L."/>
            <person name="Kazmierczak K.M."/>
            <person name="Andrzejewski T.M."/>
            <person name="Davidsen T.M."/>
            <person name="Wayne K.J."/>
            <person name="Tettelin H."/>
            <person name="Glass J.I."/>
            <person name="Rusch D."/>
            <person name="Podicherti R."/>
            <person name="Tsui H.-C.T."/>
            <person name="Winkler M.E."/>
        </authorList>
    </citation>
    <scope>NUCLEOTIDE SEQUENCE</scope>
</reference>
<dbReference type="EMBL" id="UINC01014297">
    <property type="protein sequence ID" value="SVA61082.1"/>
    <property type="molecule type" value="Genomic_DNA"/>
</dbReference>
<accession>A0A381X955</accession>
<gene>
    <name evidence="1" type="ORF">METZ01_LOCUS113936</name>
</gene>
<protein>
    <submittedName>
        <fullName evidence="1">Uncharacterized protein</fullName>
    </submittedName>
</protein>
<proteinExistence type="predicted"/>
<sequence length="34" mass="4195">MNKENKEETMFRDKYLMLLEEQIELQKEESTNDS</sequence>